<accession>A0A9Q0YAE9</accession>
<reference evidence="1" key="1">
    <citation type="submission" date="2021-10" db="EMBL/GenBank/DDBJ databases">
        <title>Tropical sea cucumber genome reveals ecological adaptation and Cuvierian tubules defense mechanism.</title>
        <authorList>
            <person name="Chen T."/>
        </authorList>
    </citation>
    <scope>NUCLEOTIDE SEQUENCE</scope>
    <source>
        <strain evidence="1">Nanhai2018</strain>
        <tissue evidence="1">Muscle</tissue>
    </source>
</reference>
<gene>
    <name evidence="1" type="ORF">HOLleu_42571</name>
</gene>
<protein>
    <submittedName>
        <fullName evidence="1">Uncharacterized protein</fullName>
    </submittedName>
</protein>
<dbReference type="EMBL" id="JAIZAY010000094">
    <property type="protein sequence ID" value="KAJ8019073.1"/>
    <property type="molecule type" value="Genomic_DNA"/>
</dbReference>
<keyword evidence="2" id="KW-1185">Reference proteome</keyword>
<comment type="caution">
    <text evidence="1">The sequence shown here is derived from an EMBL/GenBank/DDBJ whole genome shotgun (WGS) entry which is preliminary data.</text>
</comment>
<dbReference type="Proteomes" id="UP001152320">
    <property type="component" value="Unassembled WGS sequence"/>
</dbReference>
<organism evidence="1 2">
    <name type="scientific">Holothuria leucospilota</name>
    <name type="common">Black long sea cucumber</name>
    <name type="synonym">Mertensiothuria leucospilota</name>
    <dbReference type="NCBI Taxonomy" id="206669"/>
    <lineage>
        <taxon>Eukaryota</taxon>
        <taxon>Metazoa</taxon>
        <taxon>Echinodermata</taxon>
        <taxon>Eleutherozoa</taxon>
        <taxon>Echinozoa</taxon>
        <taxon>Holothuroidea</taxon>
        <taxon>Aspidochirotacea</taxon>
        <taxon>Aspidochirotida</taxon>
        <taxon>Holothuriidae</taxon>
        <taxon>Holothuria</taxon>
    </lineage>
</organism>
<evidence type="ECO:0000313" key="2">
    <source>
        <dbReference type="Proteomes" id="UP001152320"/>
    </source>
</evidence>
<proteinExistence type="predicted"/>
<dbReference type="AlphaFoldDB" id="A0A9Q0YAE9"/>
<sequence length="111" mass="12735">MMPAMHKAESRLHVCCRFCLCQEIVAEAEKYPVAEEDGHSLQHGCSGEEENCGHGQHQFRRRYSPLGPGMMTMVATMMRQKKALLEEIAKPDSDRAKIATLQRKTFRLWKD</sequence>
<name>A0A9Q0YAE9_HOLLE</name>
<evidence type="ECO:0000313" key="1">
    <source>
        <dbReference type="EMBL" id="KAJ8019073.1"/>
    </source>
</evidence>